<feature type="transmembrane region" description="Helical" evidence="2">
    <location>
        <begin position="1116"/>
        <end position="1141"/>
    </location>
</feature>
<feature type="transmembrane region" description="Helical" evidence="2">
    <location>
        <begin position="357"/>
        <end position="377"/>
    </location>
</feature>
<keyword evidence="2" id="KW-0472">Membrane</keyword>
<feature type="region of interest" description="Disordered" evidence="1">
    <location>
        <begin position="912"/>
        <end position="932"/>
    </location>
</feature>
<feature type="transmembrane region" description="Helical" evidence="2">
    <location>
        <begin position="1147"/>
        <end position="1171"/>
    </location>
</feature>
<keyword evidence="4" id="KW-1185">Reference proteome</keyword>
<dbReference type="Pfam" id="PF00873">
    <property type="entry name" value="ACR_tran"/>
    <property type="match status" value="2"/>
</dbReference>
<proteinExistence type="predicted"/>
<feature type="compositionally biased region" description="Basic and acidic residues" evidence="1">
    <location>
        <begin position="775"/>
        <end position="801"/>
    </location>
</feature>
<reference evidence="3 4" key="1">
    <citation type="submission" date="2017-10" db="EMBL/GenBank/DDBJ databases">
        <title>Sequencing the genomes of 1000 actinobacteria strains.</title>
        <authorList>
            <person name="Klenk H.-P."/>
        </authorList>
    </citation>
    <scope>NUCLEOTIDE SEQUENCE [LARGE SCALE GENOMIC DNA]</scope>
    <source>
        <strain evidence="3 4">DSM 15597</strain>
    </source>
</reference>
<dbReference type="PRINTS" id="PR00702">
    <property type="entry name" value="ACRIFLAVINRP"/>
</dbReference>
<sequence length="1205" mass="125586">MVRLSKASLAQRSVVLLLSLLVIALGVYAAGALKQELIPSIDLPRGSVLTIYPGASPEVVEAQLSKPIESAVKAVAGVTSVTSKSSSGVSQVSVQWDYGLKPDDMANKIRSAIDSISTGLPSSVNPKVITGSFDDIPIVVLALSSSDDSTMLTSKVNQIVVPGLKTIDGVRDVAVGGQETREIMISYSPAELNKKNIDPSLIGQLFAANATAFPSGTMRTDNANLDVQTGRTYSTAEQIAGLQLPTADGPIKLGDVAKVTEQPVETTSISRVGGKTALTLQVTKEAGANTVSVAKAVGAMLPQLEQQLGGNATFTTVFDQAPYIEQSIHDLSVEGGIGLAMAVLVILIFLGSLRPTVITAISIPLSLLIALIGLWVGGYSLNILTLAALTVAIGRVVDDSIVVIENIKRHQGYGEFGRKSILNAVREVAGAVTSSTLTTVAVFLPIGLVGGQAGEIFRPFALTVTIALAASLFVSLTLVPVLASWFMRPTAKQQARQQVVEPEAEKDTWLQKAYLPVLNWSLAHRWITATLAFVLFAGTMALTPLLKTDFLGEQGNESLMISQKLPAGTSLAETDAAARKIEQLLSSDQAVQTYSTSIGGSGSSFLGTQADTNQANYTVPLKAGYSAKDVVGRIRDQIGALGSSMGTVEVSVGNSSSSVVVYVEGSDQVALKAANDQVVAMMKDVPDLVNVTSDLSEARDQLSVKVDDRKAADLGMTQLSIGQAVSRAVAGQQVGSIAVGDDTLKVYLRVKSPAKSIEQLRDAELPVTQLMSGNAKKDAAEKVSDDSKALQDESKDASDKAYNDQVKALKKARSQAKSAQASLASQLSKAKKNLASLQKQLNAALAIPLCSDRPDLTPPACSPVGTSAAVFQLTQAVSGMSMQVAQLGGALAQAKSGTSSVDKQLDALATQREKSLEAQDKQQAIQDASKDAQDATAKPVTLSAVAKVEVVQAPATVTRVDGVRSATISASSESADLGATTAQIQKGLAALNLPDGISYRIGGVSAQQAESFAQLGLAMLVAIAVVYLIMVATFGSLLQPLILLVSIPFAATGALAFSLISDTALGLPSMIGLLMLIGIVVTNAIVLIDLINQKRKAGLSVDASIAAGARLRVRPIIMTALATVFALVPMSLGLTGGGVFISKPLAIVVIGGLVSSTLLTLILVPVLYDLLETWRERRETKRDARRAARLADAVAAQQDAAATEA</sequence>
<dbReference type="GO" id="GO:0042910">
    <property type="term" value="F:xenobiotic transmembrane transporter activity"/>
    <property type="evidence" value="ECO:0007669"/>
    <property type="project" value="TreeGrafter"/>
</dbReference>
<gene>
    <name evidence="3" type="ORF">ATK74_2640</name>
</gene>
<feature type="transmembrane region" description="Helical" evidence="2">
    <location>
        <begin position="460"/>
        <end position="486"/>
    </location>
</feature>
<evidence type="ECO:0000313" key="3">
    <source>
        <dbReference type="EMBL" id="PFG18060.1"/>
    </source>
</evidence>
<dbReference type="Gene3D" id="3.30.70.1430">
    <property type="entry name" value="Multidrug efflux transporter AcrB pore domain"/>
    <property type="match status" value="2"/>
</dbReference>
<dbReference type="OrthoDB" id="3306666at2"/>
<dbReference type="SUPFAM" id="SSF82866">
    <property type="entry name" value="Multidrug efflux transporter AcrB transmembrane domain"/>
    <property type="match status" value="2"/>
</dbReference>
<feature type="transmembrane region" description="Helical" evidence="2">
    <location>
        <begin position="1066"/>
        <end position="1088"/>
    </location>
</feature>
<feature type="region of interest" description="Disordered" evidence="1">
    <location>
        <begin position="772"/>
        <end position="801"/>
    </location>
</feature>
<dbReference type="SUPFAM" id="SSF82714">
    <property type="entry name" value="Multidrug efflux transporter AcrB TolC docking domain, DN and DC subdomains"/>
    <property type="match status" value="2"/>
</dbReference>
<feature type="transmembrane region" description="Helical" evidence="2">
    <location>
        <begin position="526"/>
        <end position="546"/>
    </location>
</feature>
<dbReference type="Gene3D" id="3.30.70.1320">
    <property type="entry name" value="Multidrug efflux transporter AcrB pore domain like"/>
    <property type="match status" value="1"/>
</dbReference>
<dbReference type="GO" id="GO:0005886">
    <property type="term" value="C:plasma membrane"/>
    <property type="evidence" value="ECO:0007669"/>
    <property type="project" value="TreeGrafter"/>
</dbReference>
<evidence type="ECO:0000256" key="1">
    <source>
        <dbReference type="SAM" id="MobiDB-lite"/>
    </source>
</evidence>
<evidence type="ECO:0000313" key="4">
    <source>
        <dbReference type="Proteomes" id="UP000226079"/>
    </source>
</evidence>
<dbReference type="InterPro" id="IPR027463">
    <property type="entry name" value="AcrB_DN_DC_subdom"/>
</dbReference>
<evidence type="ECO:0000256" key="2">
    <source>
        <dbReference type="SAM" id="Phobius"/>
    </source>
</evidence>
<dbReference type="PANTHER" id="PTHR32063:SF0">
    <property type="entry name" value="SWARMING MOTILITY PROTEIN SWRC"/>
    <property type="match status" value="1"/>
</dbReference>
<name>A0A2A9CWQ2_9ACTN</name>
<dbReference type="EMBL" id="PDJC01000001">
    <property type="protein sequence ID" value="PFG18060.1"/>
    <property type="molecule type" value="Genomic_DNA"/>
</dbReference>
<keyword evidence="2" id="KW-0812">Transmembrane</keyword>
<keyword evidence="2" id="KW-1133">Transmembrane helix</keyword>
<dbReference type="Gene3D" id="1.20.1640.10">
    <property type="entry name" value="Multidrug efflux transporter AcrB transmembrane domain"/>
    <property type="match status" value="3"/>
</dbReference>
<dbReference type="InterPro" id="IPR001036">
    <property type="entry name" value="Acrflvin-R"/>
</dbReference>
<dbReference type="SUPFAM" id="SSF82693">
    <property type="entry name" value="Multidrug efflux transporter AcrB pore domain, PN1, PN2, PC1 and PC2 subdomains"/>
    <property type="match status" value="3"/>
</dbReference>
<dbReference type="AlphaFoldDB" id="A0A2A9CWQ2"/>
<protein>
    <submittedName>
        <fullName evidence="3">Multidrug efflux pump subunit AcrB</fullName>
    </submittedName>
</protein>
<dbReference type="PANTHER" id="PTHR32063">
    <property type="match status" value="1"/>
</dbReference>
<accession>A0A2A9CWQ2</accession>
<dbReference type="Proteomes" id="UP000226079">
    <property type="component" value="Unassembled WGS sequence"/>
</dbReference>
<organism evidence="3 4">
    <name type="scientific">Propionicimonas paludicola</name>
    <dbReference type="NCBI Taxonomy" id="185243"/>
    <lineage>
        <taxon>Bacteria</taxon>
        <taxon>Bacillati</taxon>
        <taxon>Actinomycetota</taxon>
        <taxon>Actinomycetes</taxon>
        <taxon>Propionibacteriales</taxon>
        <taxon>Nocardioidaceae</taxon>
        <taxon>Propionicimonas</taxon>
    </lineage>
</organism>
<feature type="transmembrane region" description="Helical" evidence="2">
    <location>
        <begin position="1041"/>
        <end position="1060"/>
    </location>
</feature>
<comment type="caution">
    <text evidence="3">The sequence shown here is derived from an EMBL/GenBank/DDBJ whole genome shotgun (WGS) entry which is preliminary data.</text>
</comment>
<dbReference type="Gene3D" id="3.30.2090.10">
    <property type="entry name" value="Multidrug efflux transporter AcrB TolC docking domain, DN and DC subdomains"/>
    <property type="match status" value="2"/>
</dbReference>
<feature type="transmembrane region" description="Helical" evidence="2">
    <location>
        <begin position="1015"/>
        <end position="1034"/>
    </location>
</feature>
<feature type="transmembrane region" description="Helical" evidence="2">
    <location>
        <begin position="428"/>
        <end position="448"/>
    </location>
</feature>
<dbReference type="Gene3D" id="3.30.70.1440">
    <property type="entry name" value="Multidrug efflux transporter AcrB pore domain"/>
    <property type="match status" value="1"/>
</dbReference>